<protein>
    <submittedName>
        <fullName evidence="1">Alpha-esterase</fullName>
    </submittedName>
</protein>
<accession>A0A0L7LCT1</accession>
<comment type="caution">
    <text evidence="1">The sequence shown here is derived from an EMBL/GenBank/DDBJ whole genome shotgun (WGS) entry which is preliminary data.</text>
</comment>
<evidence type="ECO:0000313" key="2">
    <source>
        <dbReference type="Proteomes" id="UP000037510"/>
    </source>
</evidence>
<proteinExistence type="predicted"/>
<sequence>MLGISHPGACHGDEMGYLFYFSRLNYRLDDDSTELAVSRRMNKSAVDMEWLPVNGTSQVNYLDITGNFTLRTDPETKRMSFWDWLYENYVAKP</sequence>
<dbReference type="SUPFAM" id="SSF53474">
    <property type="entry name" value="alpha/beta-Hydrolases"/>
    <property type="match status" value="1"/>
</dbReference>
<gene>
    <name evidence="1" type="ORF">OBRU01_04344</name>
</gene>
<organism evidence="1 2">
    <name type="scientific">Operophtera brumata</name>
    <name type="common">Winter moth</name>
    <name type="synonym">Phalaena brumata</name>
    <dbReference type="NCBI Taxonomy" id="104452"/>
    <lineage>
        <taxon>Eukaryota</taxon>
        <taxon>Metazoa</taxon>
        <taxon>Ecdysozoa</taxon>
        <taxon>Arthropoda</taxon>
        <taxon>Hexapoda</taxon>
        <taxon>Insecta</taxon>
        <taxon>Pterygota</taxon>
        <taxon>Neoptera</taxon>
        <taxon>Endopterygota</taxon>
        <taxon>Lepidoptera</taxon>
        <taxon>Glossata</taxon>
        <taxon>Ditrysia</taxon>
        <taxon>Geometroidea</taxon>
        <taxon>Geometridae</taxon>
        <taxon>Larentiinae</taxon>
        <taxon>Operophtera</taxon>
    </lineage>
</organism>
<dbReference type="AlphaFoldDB" id="A0A0L7LCT1"/>
<dbReference type="STRING" id="104452.A0A0L7LCT1"/>
<dbReference type="Proteomes" id="UP000037510">
    <property type="component" value="Unassembled WGS sequence"/>
</dbReference>
<evidence type="ECO:0000313" key="1">
    <source>
        <dbReference type="EMBL" id="KOB73199.1"/>
    </source>
</evidence>
<dbReference type="EMBL" id="JTDY01001671">
    <property type="protein sequence ID" value="KOB73199.1"/>
    <property type="molecule type" value="Genomic_DNA"/>
</dbReference>
<reference evidence="1 2" key="1">
    <citation type="journal article" date="2015" name="Genome Biol. Evol.">
        <title>The genome of winter moth (Operophtera brumata) provides a genomic perspective on sexual dimorphism and phenology.</title>
        <authorList>
            <person name="Derks M.F."/>
            <person name="Smit S."/>
            <person name="Salis L."/>
            <person name="Schijlen E."/>
            <person name="Bossers A."/>
            <person name="Mateman C."/>
            <person name="Pijl A.S."/>
            <person name="de Ridder D."/>
            <person name="Groenen M.A."/>
            <person name="Visser M.E."/>
            <person name="Megens H.J."/>
        </authorList>
    </citation>
    <scope>NUCLEOTIDE SEQUENCE [LARGE SCALE GENOMIC DNA]</scope>
    <source>
        <strain evidence="1">WM2013NL</strain>
        <tissue evidence="1">Head and thorax</tissue>
    </source>
</reference>
<name>A0A0L7LCT1_OPEBR</name>
<dbReference type="InterPro" id="IPR029058">
    <property type="entry name" value="AB_hydrolase_fold"/>
</dbReference>
<dbReference type="Gene3D" id="3.40.50.1820">
    <property type="entry name" value="alpha/beta hydrolase"/>
    <property type="match status" value="1"/>
</dbReference>
<keyword evidence="2" id="KW-1185">Reference proteome</keyword>